<dbReference type="EMBL" id="JADOFV010000002">
    <property type="protein sequence ID" value="MBF7127152.1"/>
    <property type="molecule type" value="Genomic_DNA"/>
</dbReference>
<dbReference type="EMBL" id="WENB01000002">
    <property type="protein sequence ID" value="KAF0413887.1"/>
    <property type="molecule type" value="Genomic_DNA"/>
</dbReference>
<evidence type="ECO:0000256" key="5">
    <source>
        <dbReference type="ARBA" id="ARBA00022692"/>
    </source>
</evidence>
<feature type="transmembrane region" description="Helical" evidence="9">
    <location>
        <begin position="318"/>
        <end position="337"/>
    </location>
</feature>
<reference evidence="12" key="4">
    <citation type="submission" date="2020-11" db="EMBL/GenBank/DDBJ databases">
        <title>Antibiotic susceptibility profiles of Pediococcus pentosaceus from various origins and their implications for the safety assessment of strains with food-technology applications.</title>
        <authorList>
            <person name="Shani N."/>
            <person name="Oberhaensli S."/>
            <person name="Arias E."/>
        </authorList>
    </citation>
    <scope>NUCLEOTIDE SEQUENCE</scope>
    <source>
        <strain evidence="12">FAM 19164</strain>
    </source>
</reference>
<feature type="transmembrane region" description="Helical" evidence="9">
    <location>
        <begin position="255"/>
        <end position="274"/>
    </location>
</feature>
<feature type="transmembrane region" description="Helical" evidence="9">
    <location>
        <begin position="343"/>
        <end position="362"/>
    </location>
</feature>
<dbReference type="Pfam" id="PF02378">
    <property type="entry name" value="PTS_EIIC"/>
    <property type="match status" value="1"/>
</dbReference>
<keyword evidence="5 9" id="KW-0812">Transmembrane</keyword>
<keyword evidence="2 8" id="KW-0813">Transport</keyword>
<evidence type="ECO:0000313" key="12">
    <source>
        <dbReference type="EMBL" id="MBF7127152.1"/>
    </source>
</evidence>
<proteinExistence type="predicted"/>
<feature type="transmembrane region" description="Helical" evidence="9">
    <location>
        <begin position="70"/>
        <end position="95"/>
    </location>
</feature>
<dbReference type="PROSITE" id="PS51105">
    <property type="entry name" value="PTS_EIIC_TYPE_3"/>
    <property type="match status" value="1"/>
</dbReference>
<evidence type="ECO:0000256" key="4">
    <source>
        <dbReference type="ARBA" id="ARBA00022597"/>
    </source>
</evidence>
<evidence type="ECO:0000313" key="11">
    <source>
        <dbReference type="EMBL" id="KAF0413887.1"/>
    </source>
</evidence>
<feature type="transmembrane region" description="Helical" evidence="9">
    <location>
        <begin position="107"/>
        <end position="125"/>
    </location>
</feature>
<dbReference type="InterPro" id="IPR004501">
    <property type="entry name" value="PTS_EIIC_3"/>
</dbReference>
<name>A0A6L5A1K1_PEDPE</name>
<protein>
    <recommendedName>
        <fullName evidence="8">Permease IIC component</fullName>
    </recommendedName>
</protein>
<evidence type="ECO:0000256" key="8">
    <source>
        <dbReference type="PIRNR" id="PIRNR006351"/>
    </source>
</evidence>
<feature type="transmembrane region" description="Helical" evidence="9">
    <location>
        <begin position="392"/>
        <end position="409"/>
    </location>
</feature>
<dbReference type="Proteomes" id="UP000472573">
    <property type="component" value="Unassembled WGS sequence"/>
</dbReference>
<gene>
    <name evidence="11" type="ORF">GBO79_03170</name>
    <name evidence="12" type="ORF">ITQ97_04910</name>
</gene>
<comment type="caution">
    <text evidence="12">The sequence shown here is derived from an EMBL/GenBank/DDBJ whole genome shotgun (WGS) entry which is preliminary data.</text>
</comment>
<feature type="transmembrane region" description="Helical" evidence="9">
    <location>
        <begin position="286"/>
        <end position="306"/>
    </location>
</feature>
<evidence type="ECO:0000256" key="9">
    <source>
        <dbReference type="SAM" id="Phobius"/>
    </source>
</evidence>
<feature type="transmembrane region" description="Helical" evidence="9">
    <location>
        <begin position="223"/>
        <end position="243"/>
    </location>
</feature>
<dbReference type="Proteomes" id="UP000743107">
    <property type="component" value="Unassembled WGS sequence"/>
</dbReference>
<comment type="function">
    <text evidence="8">The phosphoenolpyruvate-dependent sugar phosphotransferase system (PTS), a major carbohydrate active -transport system, catalyzes the phosphorylation of incoming sugar substrates concomitant with their translocation across the cell membrane.</text>
</comment>
<feature type="transmembrane region" description="Helical" evidence="9">
    <location>
        <begin position="137"/>
        <end position="160"/>
    </location>
</feature>
<reference evidence="11" key="2">
    <citation type="submission" date="2019-12" db="EMBL/GenBank/DDBJ databases">
        <title>SpeciesPrimer: A bioinformatics pipeline dedicated to the design of qPCR primers for the quantification of bacterial species.</title>
        <authorList>
            <person name="Dreier M."/>
            <person name="Berthoud H."/>
            <person name="Shani N."/>
            <person name="Wechsler D."/>
            <person name="Junier P."/>
        </authorList>
    </citation>
    <scope>NUCLEOTIDE SEQUENCE</scope>
    <source>
        <strain evidence="11">FAM13073</strain>
    </source>
</reference>
<dbReference type="PANTHER" id="PTHR33989">
    <property type="match status" value="1"/>
</dbReference>
<keyword evidence="7 8" id="KW-0472">Membrane</keyword>
<dbReference type="GO" id="GO:0009401">
    <property type="term" value="P:phosphoenolpyruvate-dependent sugar phosphotransferase system"/>
    <property type="evidence" value="ECO:0007669"/>
    <property type="project" value="InterPro"/>
</dbReference>
<dbReference type="RefSeq" id="WP_138428183.1">
    <property type="nucleotide sequence ID" value="NZ_CP023655.1"/>
</dbReference>
<dbReference type="PIRSF" id="PIRSF006351">
    <property type="entry name" value="PTS_EIIC-Cellobiose"/>
    <property type="match status" value="1"/>
</dbReference>
<feature type="domain" description="PTS EIIC type-3" evidence="10">
    <location>
        <begin position="4"/>
        <end position="412"/>
    </location>
</feature>
<evidence type="ECO:0000256" key="6">
    <source>
        <dbReference type="ARBA" id="ARBA00022989"/>
    </source>
</evidence>
<reference evidence="13" key="3">
    <citation type="submission" date="2020-03" db="EMBL/GenBank/DDBJ databases">
        <title>SpeciesPrimer: A bioinformatics pipeline dedicated to the design of qPCR primers for the quantification of bacterial species.</title>
        <authorList>
            <person name="Dreier M."/>
            <person name="Berthoud H."/>
            <person name="Shani N."/>
            <person name="Wechsler D."/>
            <person name="Junier P."/>
        </authorList>
    </citation>
    <scope>NUCLEOTIDE SEQUENCE [LARGE SCALE GENOMIC DNA]</scope>
    <source>
        <strain evidence="13">FAM13073</strain>
    </source>
</reference>
<organism evidence="12 14">
    <name type="scientific">Pediococcus pentosaceus</name>
    <dbReference type="NCBI Taxonomy" id="1255"/>
    <lineage>
        <taxon>Bacteria</taxon>
        <taxon>Bacillati</taxon>
        <taxon>Bacillota</taxon>
        <taxon>Bacilli</taxon>
        <taxon>Lactobacillales</taxon>
        <taxon>Lactobacillaceae</taxon>
        <taxon>Pediococcus</taxon>
    </lineage>
</organism>
<evidence type="ECO:0000313" key="13">
    <source>
        <dbReference type="Proteomes" id="UP000472573"/>
    </source>
</evidence>
<keyword evidence="3 8" id="KW-1003">Cell membrane</keyword>
<sequence length="431" mass="47512">MWVRREQIIRKIIRLQQNELYQLVQKSLNLLFPFVLIGSISQLIQITMLNRNSLLPTIFGFSSWLSRYRFIEIIFDHLTSLTLGIVAALAAFSMAHYTAKRYQRDEKLASITGLIAYLILTVRYTNNGELAFGQDMLGMGGLFLGFLVGYLVGLSFKHLANSQQQDKSSSGVTWNRALDSLRAIIIVLVVAICFSILLNWLAISVLPDQVILRLQSLKANQTSLLFSVAIVILAGIMTFFGLTSMPILAHFGRNGVAMTANLNYALIHHTIWGVPYPFSLGTLYESFGAIGGTGSTLSLVIAIFLFSNQRDQQLIGRWSLLPVLFNFNSAILVGVPVLGNGLYIIPFLLVPLVNVGIAASAIALHLMPAVVYQVPLGTPSLLQALIGTNGNWVTLLVMVLNVGIGVWLYRPFVKLSNRLNTQGDGLDATER</sequence>
<dbReference type="InterPro" id="IPR003352">
    <property type="entry name" value="PTS_EIIC"/>
</dbReference>
<dbReference type="GO" id="GO:0005886">
    <property type="term" value="C:plasma membrane"/>
    <property type="evidence" value="ECO:0007669"/>
    <property type="project" value="UniProtKB-SubCell"/>
</dbReference>
<evidence type="ECO:0000256" key="1">
    <source>
        <dbReference type="ARBA" id="ARBA00004651"/>
    </source>
</evidence>
<evidence type="ECO:0000256" key="3">
    <source>
        <dbReference type="ARBA" id="ARBA00022475"/>
    </source>
</evidence>
<keyword evidence="4 8" id="KW-0762">Sugar transport</keyword>
<feature type="transmembrane region" description="Helical" evidence="9">
    <location>
        <begin position="181"/>
        <end position="203"/>
    </location>
</feature>
<dbReference type="InterPro" id="IPR051088">
    <property type="entry name" value="PTS_Sugar-EIIC/EIIB"/>
</dbReference>
<evidence type="ECO:0000256" key="7">
    <source>
        <dbReference type="ARBA" id="ARBA00023136"/>
    </source>
</evidence>
<evidence type="ECO:0000259" key="10">
    <source>
        <dbReference type="PROSITE" id="PS51105"/>
    </source>
</evidence>
<keyword evidence="6 9" id="KW-1133">Transmembrane helix</keyword>
<accession>A0A6L5A1K1</accession>
<dbReference type="AlphaFoldDB" id="A0A6L5A1K1"/>
<feature type="transmembrane region" description="Helical" evidence="9">
    <location>
        <begin position="30"/>
        <end position="50"/>
    </location>
</feature>
<comment type="subcellular location">
    <subcellularLocation>
        <location evidence="1">Cell membrane</location>
        <topology evidence="1">Multi-pass membrane protein</topology>
    </subcellularLocation>
</comment>
<evidence type="ECO:0000256" key="2">
    <source>
        <dbReference type="ARBA" id="ARBA00022448"/>
    </source>
</evidence>
<dbReference type="PANTHER" id="PTHR33989:SF4">
    <property type="entry name" value="PTS SYSTEM N,N'-DIACETYLCHITOBIOSE-SPECIFIC EIIC COMPONENT"/>
    <property type="match status" value="1"/>
</dbReference>
<reference evidence="11" key="1">
    <citation type="submission" date="2019-10" db="EMBL/GenBank/DDBJ databases">
        <authorList>
            <person name="Irmler S."/>
            <person name="Berthoud H."/>
            <person name="Roetschi A."/>
            <person name="Arias E."/>
            <person name="Shani N."/>
            <person name="Wuethrich D."/>
            <person name="Bruggmann R."/>
        </authorList>
    </citation>
    <scope>NUCLEOTIDE SEQUENCE</scope>
    <source>
        <strain evidence="11">FAM13073</strain>
    </source>
</reference>
<evidence type="ECO:0000313" key="14">
    <source>
        <dbReference type="Proteomes" id="UP000743107"/>
    </source>
</evidence>
<dbReference type="InterPro" id="IPR004796">
    <property type="entry name" value="PTS_IIC_cello"/>
</dbReference>
<keyword evidence="13" id="KW-1185">Reference proteome</keyword>
<dbReference type="GO" id="GO:0008982">
    <property type="term" value="F:protein-N(PI)-phosphohistidine-sugar phosphotransferase activity"/>
    <property type="evidence" value="ECO:0007669"/>
    <property type="project" value="UniProtKB-UniRule"/>
</dbReference>